<proteinExistence type="inferred from homology"/>
<accession>A0A285CU64</accession>
<evidence type="ECO:0000256" key="1">
    <source>
        <dbReference type="ARBA" id="ARBA00001970"/>
    </source>
</evidence>
<evidence type="ECO:0000313" key="15">
    <source>
        <dbReference type="EMBL" id="SNX70945.1"/>
    </source>
</evidence>
<keyword evidence="3" id="KW-0813">Transport</keyword>
<dbReference type="AlphaFoldDB" id="A0A285CU64"/>
<keyword evidence="16" id="KW-1185">Reference proteome</keyword>
<reference evidence="16" key="1">
    <citation type="submission" date="2017-08" db="EMBL/GenBank/DDBJ databases">
        <authorList>
            <person name="Varghese N."/>
            <person name="Submissions S."/>
        </authorList>
    </citation>
    <scope>NUCLEOTIDE SEQUENCE [LARGE SCALE GENOMIC DNA]</scope>
    <source>
        <strain evidence="16">JA234</strain>
    </source>
</reference>
<dbReference type="InterPro" id="IPR011577">
    <property type="entry name" value="Cyt_b561_bac/Ni-Hgenase"/>
</dbReference>
<dbReference type="PANTHER" id="PTHR30529:SF7">
    <property type="entry name" value="CYTOCHROME B561 BACTERIAL_NI-HYDROGENASE DOMAIN-CONTAINING PROTEIN"/>
    <property type="match status" value="1"/>
</dbReference>
<evidence type="ECO:0000256" key="13">
    <source>
        <dbReference type="SAM" id="Phobius"/>
    </source>
</evidence>
<evidence type="ECO:0000256" key="12">
    <source>
        <dbReference type="ARBA" id="ARBA00037975"/>
    </source>
</evidence>
<dbReference type="Pfam" id="PF01292">
    <property type="entry name" value="Ni_hydr_CYTB"/>
    <property type="match status" value="1"/>
</dbReference>
<protein>
    <submittedName>
        <fullName evidence="15">Cytochrome b561</fullName>
    </submittedName>
</protein>
<dbReference type="InterPro" id="IPR016174">
    <property type="entry name" value="Di-haem_cyt_TM"/>
</dbReference>
<evidence type="ECO:0000256" key="11">
    <source>
        <dbReference type="ARBA" id="ARBA00023136"/>
    </source>
</evidence>
<dbReference type="GO" id="GO:0020037">
    <property type="term" value="F:heme binding"/>
    <property type="evidence" value="ECO:0007669"/>
    <property type="project" value="TreeGrafter"/>
</dbReference>
<dbReference type="PANTHER" id="PTHR30529">
    <property type="entry name" value="CYTOCHROME B561"/>
    <property type="match status" value="1"/>
</dbReference>
<dbReference type="RefSeq" id="WP_097030499.1">
    <property type="nucleotide sequence ID" value="NZ_OAOQ01000007.1"/>
</dbReference>
<gene>
    <name evidence="15" type="ORF">SAMN05878503_10773</name>
</gene>
<dbReference type="EMBL" id="OAOQ01000007">
    <property type="protein sequence ID" value="SNX70945.1"/>
    <property type="molecule type" value="Genomic_DNA"/>
</dbReference>
<feature type="transmembrane region" description="Helical" evidence="13">
    <location>
        <begin position="12"/>
        <end position="31"/>
    </location>
</feature>
<evidence type="ECO:0000256" key="4">
    <source>
        <dbReference type="ARBA" id="ARBA00022475"/>
    </source>
</evidence>
<comment type="similarity">
    <text evidence="12">Belongs to the cytochrome b561 family.</text>
</comment>
<dbReference type="GO" id="GO:0009055">
    <property type="term" value="F:electron transfer activity"/>
    <property type="evidence" value="ECO:0007669"/>
    <property type="project" value="InterPro"/>
</dbReference>
<evidence type="ECO:0000256" key="5">
    <source>
        <dbReference type="ARBA" id="ARBA00022617"/>
    </source>
</evidence>
<evidence type="ECO:0000256" key="6">
    <source>
        <dbReference type="ARBA" id="ARBA00022692"/>
    </source>
</evidence>
<feature type="transmembrane region" description="Helical" evidence="13">
    <location>
        <begin position="51"/>
        <end position="74"/>
    </location>
</feature>
<sequence>MTQQPGYTKLQISLHWAIAGLVLFNFIFGGIMEAAYDAVREGAQPAGVGHYLHIVVGVAVLALSLVRIAARFILGAPGKGPTRGDKVAAALQGVLYLLTLLVPALGMMTWGGGQGWAAAPHVIAANAIMVLALVHALSALAHQFVLKDGLLTRMMRPR</sequence>
<evidence type="ECO:0000256" key="9">
    <source>
        <dbReference type="ARBA" id="ARBA00022989"/>
    </source>
</evidence>
<organism evidence="15 16">
    <name type="scientific">Cereibacter ovatus</name>
    <dbReference type="NCBI Taxonomy" id="439529"/>
    <lineage>
        <taxon>Bacteria</taxon>
        <taxon>Pseudomonadati</taxon>
        <taxon>Pseudomonadota</taxon>
        <taxon>Alphaproteobacteria</taxon>
        <taxon>Rhodobacterales</taxon>
        <taxon>Paracoccaceae</taxon>
        <taxon>Cereibacter</taxon>
    </lineage>
</organism>
<name>A0A285CU64_9RHOB</name>
<dbReference type="Proteomes" id="UP000219467">
    <property type="component" value="Unassembled WGS sequence"/>
</dbReference>
<evidence type="ECO:0000256" key="8">
    <source>
        <dbReference type="ARBA" id="ARBA00022982"/>
    </source>
</evidence>
<evidence type="ECO:0000256" key="3">
    <source>
        <dbReference type="ARBA" id="ARBA00022448"/>
    </source>
</evidence>
<keyword evidence="9 13" id="KW-1133">Transmembrane helix</keyword>
<keyword evidence="8" id="KW-0249">Electron transport</keyword>
<evidence type="ECO:0000256" key="2">
    <source>
        <dbReference type="ARBA" id="ARBA00004651"/>
    </source>
</evidence>
<keyword evidence="5" id="KW-0349">Heme</keyword>
<feature type="transmembrane region" description="Helical" evidence="13">
    <location>
        <begin position="123"/>
        <end position="146"/>
    </location>
</feature>
<dbReference type="GO" id="GO:0022904">
    <property type="term" value="P:respiratory electron transport chain"/>
    <property type="evidence" value="ECO:0007669"/>
    <property type="project" value="InterPro"/>
</dbReference>
<keyword evidence="7" id="KW-0479">Metal-binding</keyword>
<dbReference type="SUPFAM" id="SSF81342">
    <property type="entry name" value="Transmembrane di-heme cytochromes"/>
    <property type="match status" value="1"/>
</dbReference>
<feature type="transmembrane region" description="Helical" evidence="13">
    <location>
        <begin position="94"/>
        <end position="111"/>
    </location>
</feature>
<keyword evidence="11 13" id="KW-0472">Membrane</keyword>
<comment type="cofactor">
    <cofactor evidence="1">
        <name>heme b</name>
        <dbReference type="ChEBI" id="CHEBI:60344"/>
    </cofactor>
</comment>
<evidence type="ECO:0000256" key="10">
    <source>
        <dbReference type="ARBA" id="ARBA00023004"/>
    </source>
</evidence>
<dbReference type="OrthoDB" id="8156287at2"/>
<keyword evidence="6 13" id="KW-0812">Transmembrane</keyword>
<dbReference type="InterPro" id="IPR052168">
    <property type="entry name" value="Cytochrome_b561_oxidase"/>
</dbReference>
<keyword evidence="4" id="KW-1003">Cell membrane</keyword>
<keyword evidence="10" id="KW-0408">Iron</keyword>
<feature type="domain" description="Cytochrome b561 bacterial/Ni-hydrogenase" evidence="14">
    <location>
        <begin position="7"/>
        <end position="156"/>
    </location>
</feature>
<evidence type="ECO:0000259" key="14">
    <source>
        <dbReference type="Pfam" id="PF01292"/>
    </source>
</evidence>
<evidence type="ECO:0000256" key="7">
    <source>
        <dbReference type="ARBA" id="ARBA00022723"/>
    </source>
</evidence>
<dbReference type="GO" id="GO:0046872">
    <property type="term" value="F:metal ion binding"/>
    <property type="evidence" value="ECO:0007669"/>
    <property type="project" value="UniProtKB-KW"/>
</dbReference>
<dbReference type="GO" id="GO:0005886">
    <property type="term" value="C:plasma membrane"/>
    <property type="evidence" value="ECO:0007669"/>
    <property type="project" value="UniProtKB-SubCell"/>
</dbReference>
<comment type="subcellular location">
    <subcellularLocation>
        <location evidence="2">Cell membrane</location>
        <topology evidence="2">Multi-pass membrane protein</topology>
    </subcellularLocation>
</comment>
<evidence type="ECO:0000313" key="16">
    <source>
        <dbReference type="Proteomes" id="UP000219467"/>
    </source>
</evidence>